<accession>A0A5C6M4M0</accession>
<sequence length="235" mass="26395">MSKKTTIKDLIPDDKNFNKGSEFGNALIEKSFRKFGAGRSILIDKNNRVIAGNKSLENFSSIGLEDVQIVESDGKKLIAVRRNDIDLDSPEGREMALADNASAKANIVFDAELIEAEVGEAVCVEWGIQKNNFSDINLDDFFEENNEDKKEQKNKIVLEYTDEEFELVTEALKNHSGSKEQIFFKLLAKSNNSHKLSSSHNRNQWQYSFIIGSTFLSISENNSVTPLLPISLNLN</sequence>
<protein>
    <submittedName>
        <fullName evidence="1">Uncharacterized protein</fullName>
    </submittedName>
</protein>
<name>A0A5C6M4M0_9PLAN</name>
<reference evidence="1 2" key="2">
    <citation type="submission" date="2019-08" db="EMBL/GenBank/DDBJ databases">
        <authorList>
            <person name="Henke P."/>
        </authorList>
    </citation>
    <scope>NUCLEOTIDE SEQUENCE [LARGE SCALE GENOMIC DNA]</scope>
    <source>
        <strain evidence="1">Phe10_nw2017</strain>
    </source>
</reference>
<dbReference type="Proteomes" id="UP000321083">
    <property type="component" value="Unassembled WGS sequence"/>
</dbReference>
<organism evidence="1 2">
    <name type="scientific">Planctomyces bekefii</name>
    <dbReference type="NCBI Taxonomy" id="1653850"/>
    <lineage>
        <taxon>Bacteria</taxon>
        <taxon>Pseudomonadati</taxon>
        <taxon>Planctomycetota</taxon>
        <taxon>Planctomycetia</taxon>
        <taxon>Planctomycetales</taxon>
        <taxon>Planctomycetaceae</taxon>
        <taxon>Planctomyces</taxon>
    </lineage>
</organism>
<comment type="caution">
    <text evidence="1">The sequence shown here is derived from an EMBL/GenBank/DDBJ whole genome shotgun (WGS) entry which is preliminary data.</text>
</comment>
<proteinExistence type="predicted"/>
<evidence type="ECO:0000313" key="2">
    <source>
        <dbReference type="Proteomes" id="UP000321083"/>
    </source>
</evidence>
<reference evidence="1 2" key="1">
    <citation type="submission" date="2019-08" db="EMBL/GenBank/DDBJ databases">
        <title>100 year-old enigma solved: identification of Planctomyces bekefii, the type genus and species of the phylum Planctomycetes.</title>
        <authorList>
            <person name="Svetlana D.N."/>
            <person name="Overmann J."/>
        </authorList>
    </citation>
    <scope>NUCLEOTIDE SEQUENCE [LARGE SCALE GENOMIC DNA]</scope>
    <source>
        <strain evidence="1">Phe10_nw2017</strain>
    </source>
</reference>
<dbReference type="EMBL" id="SRHE01000246">
    <property type="protein sequence ID" value="TWW09538.1"/>
    <property type="molecule type" value="Genomic_DNA"/>
</dbReference>
<keyword evidence="2" id="KW-1185">Reference proteome</keyword>
<dbReference type="AlphaFoldDB" id="A0A5C6M4M0"/>
<gene>
    <name evidence="1" type="ORF">E3A20_13350</name>
</gene>
<evidence type="ECO:0000313" key="1">
    <source>
        <dbReference type="EMBL" id="TWW09538.1"/>
    </source>
</evidence>